<evidence type="ECO:0000256" key="5">
    <source>
        <dbReference type="ARBA" id="ARBA00022723"/>
    </source>
</evidence>
<keyword evidence="7" id="KW-0539">Nucleus</keyword>
<dbReference type="GO" id="GO:0004518">
    <property type="term" value="F:nuclease activity"/>
    <property type="evidence" value="ECO:0007669"/>
    <property type="project" value="UniProtKB-KW"/>
</dbReference>
<dbReference type="GO" id="GO:0046872">
    <property type="term" value="F:metal ion binding"/>
    <property type="evidence" value="ECO:0007669"/>
    <property type="project" value="UniProtKB-KW"/>
</dbReference>
<reference evidence="10" key="2">
    <citation type="submission" date="2023-06" db="EMBL/GenBank/DDBJ databases">
        <authorList>
            <person name="Ma L."/>
            <person name="Liu K.-W."/>
            <person name="Li Z."/>
            <person name="Hsiao Y.-Y."/>
            <person name="Qi Y."/>
            <person name="Fu T."/>
            <person name="Tang G."/>
            <person name="Zhang D."/>
            <person name="Sun W.-H."/>
            <person name="Liu D.-K."/>
            <person name="Li Y."/>
            <person name="Chen G.-Z."/>
            <person name="Liu X.-D."/>
            <person name="Liao X.-Y."/>
            <person name="Jiang Y.-T."/>
            <person name="Yu X."/>
            <person name="Hao Y."/>
            <person name="Huang J."/>
            <person name="Zhao X.-W."/>
            <person name="Ke S."/>
            <person name="Chen Y.-Y."/>
            <person name="Wu W.-L."/>
            <person name="Hsu J.-L."/>
            <person name="Lin Y.-F."/>
            <person name="Huang M.-D."/>
            <person name="Li C.-Y."/>
            <person name="Huang L."/>
            <person name="Wang Z.-W."/>
            <person name="Zhao X."/>
            <person name="Zhong W.-Y."/>
            <person name="Peng D.-H."/>
            <person name="Ahmad S."/>
            <person name="Lan S."/>
            <person name="Zhang J.-S."/>
            <person name="Tsai W.-C."/>
            <person name="Van De Peer Y."/>
            <person name="Liu Z.-J."/>
        </authorList>
    </citation>
    <scope>NUCLEOTIDE SEQUENCE</scope>
    <source>
        <strain evidence="10">CP</strain>
        <tissue evidence="10">Leaves</tissue>
    </source>
</reference>
<evidence type="ECO:0000256" key="2">
    <source>
        <dbReference type="ARBA" id="ARBA00004123"/>
    </source>
</evidence>
<keyword evidence="5" id="KW-0479">Metal-binding</keyword>
<evidence type="ECO:0000256" key="3">
    <source>
        <dbReference type="ARBA" id="ARBA00006958"/>
    </source>
</evidence>
<organism evidence="10 11">
    <name type="scientific">Acorus calamus</name>
    <name type="common">Sweet flag</name>
    <dbReference type="NCBI Taxonomy" id="4465"/>
    <lineage>
        <taxon>Eukaryota</taxon>
        <taxon>Viridiplantae</taxon>
        <taxon>Streptophyta</taxon>
        <taxon>Embryophyta</taxon>
        <taxon>Tracheophyta</taxon>
        <taxon>Spermatophyta</taxon>
        <taxon>Magnoliopsida</taxon>
        <taxon>Liliopsida</taxon>
        <taxon>Acoraceae</taxon>
        <taxon>Acorus</taxon>
    </lineage>
</organism>
<dbReference type="InterPro" id="IPR027806">
    <property type="entry name" value="HARBI1_dom"/>
</dbReference>
<dbReference type="PANTHER" id="PTHR22930">
    <property type="match status" value="1"/>
</dbReference>
<comment type="subcellular location">
    <subcellularLocation>
        <location evidence="2">Nucleus</location>
    </subcellularLocation>
</comment>
<dbReference type="Pfam" id="PF13359">
    <property type="entry name" value="DDE_Tnp_4"/>
    <property type="match status" value="1"/>
</dbReference>
<accession>A0AAV9DEP2</accession>
<reference evidence="10" key="1">
    <citation type="journal article" date="2023" name="Nat. Commun.">
        <title>Diploid and tetraploid genomes of Acorus and the evolution of monocots.</title>
        <authorList>
            <person name="Ma L."/>
            <person name="Liu K.W."/>
            <person name="Li Z."/>
            <person name="Hsiao Y.Y."/>
            <person name="Qi Y."/>
            <person name="Fu T."/>
            <person name="Tang G.D."/>
            <person name="Zhang D."/>
            <person name="Sun W.H."/>
            <person name="Liu D.K."/>
            <person name="Li Y."/>
            <person name="Chen G.Z."/>
            <person name="Liu X.D."/>
            <person name="Liao X.Y."/>
            <person name="Jiang Y.T."/>
            <person name="Yu X."/>
            <person name="Hao Y."/>
            <person name="Huang J."/>
            <person name="Zhao X.W."/>
            <person name="Ke S."/>
            <person name="Chen Y.Y."/>
            <person name="Wu W.L."/>
            <person name="Hsu J.L."/>
            <person name="Lin Y.F."/>
            <person name="Huang M.D."/>
            <person name="Li C.Y."/>
            <person name="Huang L."/>
            <person name="Wang Z.W."/>
            <person name="Zhao X."/>
            <person name="Zhong W.Y."/>
            <person name="Peng D.H."/>
            <person name="Ahmad S."/>
            <person name="Lan S."/>
            <person name="Zhang J.S."/>
            <person name="Tsai W.C."/>
            <person name="Van de Peer Y."/>
            <person name="Liu Z.J."/>
        </authorList>
    </citation>
    <scope>NUCLEOTIDE SEQUENCE</scope>
    <source>
        <strain evidence="10">CP</strain>
    </source>
</reference>
<evidence type="ECO:0000256" key="1">
    <source>
        <dbReference type="ARBA" id="ARBA00001968"/>
    </source>
</evidence>
<comment type="similarity">
    <text evidence="3">Belongs to the HARBI1 family.</text>
</comment>
<sequence>MPPGDKYYVVDAVYPNRKGFLAPYRKGSRRTFYLHSSLRNIIERSFGVLKKRWPILQQMPNYSYETQVKIVIATIAIHNFIIEQRISDEVLQFSQDTMNGQQSTNDGDSNPGQENTNDLTMSMSAMRDSIRDQIAAAHGLNR</sequence>
<proteinExistence type="inferred from homology"/>
<gene>
    <name evidence="10" type="ORF">QJS10_CPB14g01405</name>
</gene>
<comment type="cofactor">
    <cofactor evidence="1">
        <name>a divalent metal cation</name>
        <dbReference type="ChEBI" id="CHEBI:60240"/>
    </cofactor>
</comment>
<protein>
    <recommendedName>
        <fullName evidence="9">DDE Tnp4 domain-containing protein</fullName>
    </recommendedName>
</protein>
<feature type="domain" description="DDE Tnp4" evidence="9">
    <location>
        <begin position="2"/>
        <end position="79"/>
    </location>
</feature>
<keyword evidence="11" id="KW-1185">Reference proteome</keyword>
<dbReference type="EMBL" id="JAUJYO010000014">
    <property type="protein sequence ID" value="KAK1298553.1"/>
    <property type="molecule type" value="Genomic_DNA"/>
</dbReference>
<evidence type="ECO:0000313" key="10">
    <source>
        <dbReference type="EMBL" id="KAK1298553.1"/>
    </source>
</evidence>
<dbReference type="GO" id="GO:0005634">
    <property type="term" value="C:nucleus"/>
    <property type="evidence" value="ECO:0007669"/>
    <property type="project" value="UniProtKB-SubCell"/>
</dbReference>
<keyword evidence="4" id="KW-0540">Nuclease</keyword>
<evidence type="ECO:0000256" key="8">
    <source>
        <dbReference type="SAM" id="MobiDB-lite"/>
    </source>
</evidence>
<keyword evidence="6" id="KW-0378">Hydrolase</keyword>
<evidence type="ECO:0000256" key="6">
    <source>
        <dbReference type="ARBA" id="ARBA00022801"/>
    </source>
</evidence>
<dbReference type="PANTHER" id="PTHR22930:SF221">
    <property type="entry name" value="NUCLEASE HARBI1"/>
    <property type="match status" value="1"/>
</dbReference>
<evidence type="ECO:0000256" key="4">
    <source>
        <dbReference type="ARBA" id="ARBA00022722"/>
    </source>
</evidence>
<comment type="caution">
    <text evidence="10">The sequence shown here is derived from an EMBL/GenBank/DDBJ whole genome shotgun (WGS) entry which is preliminary data.</text>
</comment>
<dbReference type="Proteomes" id="UP001180020">
    <property type="component" value="Unassembled WGS sequence"/>
</dbReference>
<dbReference type="InterPro" id="IPR045249">
    <property type="entry name" value="HARBI1-like"/>
</dbReference>
<evidence type="ECO:0000259" key="9">
    <source>
        <dbReference type="Pfam" id="PF13359"/>
    </source>
</evidence>
<evidence type="ECO:0000256" key="7">
    <source>
        <dbReference type="ARBA" id="ARBA00023242"/>
    </source>
</evidence>
<dbReference type="GO" id="GO:0016787">
    <property type="term" value="F:hydrolase activity"/>
    <property type="evidence" value="ECO:0007669"/>
    <property type="project" value="UniProtKB-KW"/>
</dbReference>
<evidence type="ECO:0000313" key="11">
    <source>
        <dbReference type="Proteomes" id="UP001180020"/>
    </source>
</evidence>
<name>A0AAV9DEP2_ACOCL</name>
<dbReference type="AlphaFoldDB" id="A0AAV9DEP2"/>
<feature type="region of interest" description="Disordered" evidence="8">
    <location>
        <begin position="97"/>
        <end position="119"/>
    </location>
</feature>